<dbReference type="EMBL" id="PSZM01000046">
    <property type="protein sequence ID" value="PQL90567.1"/>
    <property type="molecule type" value="Genomic_DNA"/>
</dbReference>
<accession>A0A2S8A7L4</accession>
<reference evidence="2 3" key="1">
    <citation type="submission" date="2018-02" db="EMBL/GenBank/DDBJ databases">
        <title>Genome sequences of Apibacter spp., gut symbionts of Asian honey bees.</title>
        <authorList>
            <person name="Kwong W.K."/>
            <person name="Steele M.I."/>
            <person name="Moran N.A."/>
        </authorList>
    </citation>
    <scope>NUCLEOTIDE SEQUENCE [LARGE SCALE GENOMIC DNA]</scope>
    <source>
        <strain evidence="3">wkB301</strain>
    </source>
</reference>
<evidence type="ECO:0000256" key="1">
    <source>
        <dbReference type="SAM" id="SignalP"/>
    </source>
</evidence>
<keyword evidence="3" id="KW-1185">Reference proteome</keyword>
<proteinExistence type="predicted"/>
<dbReference type="Proteomes" id="UP000238042">
    <property type="component" value="Unassembled WGS sequence"/>
</dbReference>
<sequence>MKKNILLCLVLMILFSCQGQENKIVKNTNSRINDTLQNKLNMINIDLKKIEKHIKLQMNVTCGDVFDPAQEYTPTKEDLDLMLPLLEKSLFNSGYKIPDYSLFKQKIQEGFGVNIDKTKEDIIILYYNDSYNVLNDYVYGNTYNFCMSNLFIDKKRRIITPMIFLSDLIRINDSKTDNYAIKQNLKVLSLNKYLFYEDKASLTYLLSRDTDFTKELLICFGYDREEKINQLVLEELYNMYSTLGENYKLGEVVFVKNKKGEMKIHEGVLKTIANNTSENNNDWLYAINQFGYRIYSKNYKEEYEYKNQFTLEEKRKIVAYILNTYAPLYHKYIVKHEGKANWDPGSILENLCAEDNKLKDYIISQKYYGLPNLKAELAMTPCPWEPVDPD</sequence>
<evidence type="ECO:0000313" key="3">
    <source>
        <dbReference type="Proteomes" id="UP000238042"/>
    </source>
</evidence>
<name>A0A2S8A7L4_9FLAO</name>
<protein>
    <submittedName>
        <fullName evidence="2">Uncharacterized protein</fullName>
    </submittedName>
</protein>
<organism evidence="2 3">
    <name type="scientific">Apibacter adventoris</name>
    <dbReference type="NCBI Taxonomy" id="1679466"/>
    <lineage>
        <taxon>Bacteria</taxon>
        <taxon>Pseudomonadati</taxon>
        <taxon>Bacteroidota</taxon>
        <taxon>Flavobacteriia</taxon>
        <taxon>Flavobacteriales</taxon>
        <taxon>Weeksellaceae</taxon>
        <taxon>Apibacter</taxon>
    </lineage>
</organism>
<dbReference type="OrthoDB" id="767755at2"/>
<gene>
    <name evidence="2" type="ORF">C4S77_11855</name>
</gene>
<comment type="caution">
    <text evidence="2">The sequence shown here is derived from an EMBL/GenBank/DDBJ whole genome shotgun (WGS) entry which is preliminary data.</text>
</comment>
<dbReference type="AlphaFoldDB" id="A0A2S8A7L4"/>
<feature type="chain" id="PRO_5015599299" evidence="1">
    <location>
        <begin position="20"/>
        <end position="390"/>
    </location>
</feature>
<evidence type="ECO:0000313" key="2">
    <source>
        <dbReference type="EMBL" id="PQL90567.1"/>
    </source>
</evidence>
<dbReference type="RefSeq" id="WP_105247713.1">
    <property type="nucleotide sequence ID" value="NZ_PSZM01000046.1"/>
</dbReference>
<feature type="signal peptide" evidence="1">
    <location>
        <begin position="1"/>
        <end position="19"/>
    </location>
</feature>
<dbReference type="PROSITE" id="PS51257">
    <property type="entry name" value="PROKAR_LIPOPROTEIN"/>
    <property type="match status" value="1"/>
</dbReference>
<keyword evidence="1" id="KW-0732">Signal</keyword>